<feature type="repeat" description="WD" evidence="6">
    <location>
        <begin position="866"/>
        <end position="906"/>
    </location>
</feature>
<dbReference type="GO" id="GO:1990234">
    <property type="term" value="C:transferase complex"/>
    <property type="evidence" value="ECO:0007669"/>
    <property type="project" value="UniProtKB-ARBA"/>
</dbReference>
<dbReference type="PRINTS" id="PR00320">
    <property type="entry name" value="GPROTEINBRPT"/>
</dbReference>
<name>A0A6A6QD70_9PEZI</name>
<dbReference type="InterPro" id="IPR011047">
    <property type="entry name" value="Quinoprotein_ADH-like_sf"/>
</dbReference>
<dbReference type="SUPFAM" id="SSF50978">
    <property type="entry name" value="WD40 repeat-like"/>
    <property type="match status" value="1"/>
</dbReference>
<dbReference type="Gene3D" id="2.130.10.10">
    <property type="entry name" value="YVTN repeat-like/Quinoprotein amine dehydrogenase"/>
    <property type="match status" value="4"/>
</dbReference>
<dbReference type="InterPro" id="IPR019775">
    <property type="entry name" value="WD40_repeat_CS"/>
</dbReference>
<dbReference type="PANTHER" id="PTHR22847">
    <property type="entry name" value="WD40 REPEAT PROTEIN"/>
    <property type="match status" value="1"/>
</dbReference>
<evidence type="ECO:0000256" key="4">
    <source>
        <dbReference type="ARBA" id="ARBA00039789"/>
    </source>
</evidence>
<keyword evidence="2" id="KW-0677">Repeat</keyword>
<dbReference type="PROSITE" id="PS50837">
    <property type="entry name" value="NACHT"/>
    <property type="match status" value="1"/>
</dbReference>
<accession>A0A6A6QD70</accession>
<dbReference type="Pfam" id="PF24883">
    <property type="entry name" value="NPHP3_N"/>
    <property type="match status" value="1"/>
</dbReference>
<dbReference type="PROSITE" id="PS00678">
    <property type="entry name" value="WD_REPEATS_1"/>
    <property type="match status" value="6"/>
</dbReference>
<dbReference type="GO" id="GO:0005634">
    <property type="term" value="C:nucleus"/>
    <property type="evidence" value="ECO:0007669"/>
    <property type="project" value="TreeGrafter"/>
</dbReference>
<dbReference type="Gene3D" id="3.40.50.300">
    <property type="entry name" value="P-loop containing nucleotide triphosphate hydrolases"/>
    <property type="match status" value="1"/>
</dbReference>
<feature type="repeat" description="WD" evidence="6">
    <location>
        <begin position="1198"/>
        <end position="1239"/>
    </location>
</feature>
<feature type="repeat" description="WD" evidence="6">
    <location>
        <begin position="1069"/>
        <end position="1102"/>
    </location>
</feature>
<feature type="repeat" description="WD" evidence="6">
    <location>
        <begin position="1111"/>
        <end position="1152"/>
    </location>
</feature>
<evidence type="ECO:0000256" key="3">
    <source>
        <dbReference type="ARBA" id="ARBA00038415"/>
    </source>
</evidence>
<dbReference type="CDD" id="cd00200">
    <property type="entry name" value="WD40"/>
    <property type="match status" value="2"/>
</dbReference>
<dbReference type="SUPFAM" id="SSF52540">
    <property type="entry name" value="P-loop containing nucleoside triphosphate hydrolases"/>
    <property type="match status" value="1"/>
</dbReference>
<feature type="repeat" description="WD" evidence="6">
    <location>
        <begin position="1153"/>
        <end position="1194"/>
    </location>
</feature>
<dbReference type="InterPro" id="IPR001680">
    <property type="entry name" value="WD40_rpt"/>
</dbReference>
<dbReference type="FunFam" id="3.40.50.300:FF:001638">
    <property type="entry name" value="NACHT and WD40 domain protein"/>
    <property type="match status" value="1"/>
</dbReference>
<dbReference type="InterPro" id="IPR036322">
    <property type="entry name" value="WD40_repeat_dom_sf"/>
</dbReference>
<protein>
    <recommendedName>
        <fullName evidence="4">Mitochondrial division protein 1</fullName>
    </recommendedName>
</protein>
<dbReference type="PANTHER" id="PTHR22847:SF637">
    <property type="entry name" value="WD REPEAT DOMAIN 5B"/>
    <property type="match status" value="1"/>
</dbReference>
<evidence type="ECO:0000313" key="9">
    <source>
        <dbReference type="Proteomes" id="UP000799750"/>
    </source>
</evidence>
<evidence type="ECO:0000256" key="5">
    <source>
        <dbReference type="ARBA" id="ARBA00043913"/>
    </source>
</evidence>
<dbReference type="Pfam" id="PF06985">
    <property type="entry name" value="HET"/>
    <property type="match status" value="1"/>
</dbReference>
<organism evidence="8 9">
    <name type="scientific">Lophium mytilinum</name>
    <dbReference type="NCBI Taxonomy" id="390894"/>
    <lineage>
        <taxon>Eukaryota</taxon>
        <taxon>Fungi</taxon>
        <taxon>Dikarya</taxon>
        <taxon>Ascomycota</taxon>
        <taxon>Pezizomycotina</taxon>
        <taxon>Dothideomycetes</taxon>
        <taxon>Pleosporomycetidae</taxon>
        <taxon>Mytilinidiales</taxon>
        <taxon>Mytilinidiaceae</taxon>
        <taxon>Lophium</taxon>
    </lineage>
</organism>
<comment type="function">
    <text evidence="5">Involved in mitochondrial fission. Acts as an adapter protein required to form mitochondrial fission complexes. Formation of these complexes is required to promote constriction and fission of the mitochondrial compartment at a late step in mitochondrial division.</text>
</comment>
<dbReference type="InterPro" id="IPR007111">
    <property type="entry name" value="NACHT_NTPase"/>
</dbReference>
<dbReference type="SMART" id="SM00320">
    <property type="entry name" value="WD40"/>
    <property type="match status" value="12"/>
</dbReference>
<sequence>MRLLQCNNQGGFNITKDLDGSHAIPSYAVLSHTWGTDTDEVTFEDLTNGTGSEKPGYAKIRFCGEQAKQDGLQYFWVDTACIDKTNKAELSHAINSMFRWYHNATRCYVYMSDVSSSTREPSKEEASTPKWEPQFRQSRWFTRGWTLQELLAPDLVEFFSQEGTRLGNKASLEQHIRASTSIPVAALRGSPLTQFSVNERLSWIQHRHTKHEEDKAYSLLGIFGVYISPVYGEGTSGAFKRLMDEIDRLSRCIQDLRLTDPRDDKKRIEDTKGGLLKDSYRWILSNADFQQWRDGEQSRLLWIKGDPGKGKTMLLCGIIDELQSFKAKPDLLAFFFCQATDSRINNATAVLRGLLYMLVEQQPSLVAHIQKKHDHAGKALFEDANAWVALTDVFTNVLQDPNLSNTWLIVDGLDECIDGMSKLLEFVTQQAVSSRVKWVLSSRNWPDIEEQLEGVGHKVRLSLELNAQSVSTAVNVFIEQRVSRLAREKRYNDKIRADVQAHLAANSNDTFLWVALVCQNLEKVPQRNVMKKLSAFPPGLDSLYERMMQQLNSLDDADLCKQILASVAIVYRPITLDELAVLVRMPEDVADPETIREIVGLCGSYLTVRNDTVYFVHQSAKDFLFAKAFYQVFPCGSQAVHHSLFLTSLQILSKTLRRDMYSLKVLGCPIEQVEQPSPDPLAASRYSCAYWADHLCTSSASHAACLLDGGAVEMFLRTKFLYWLEALSLCKDMSKGLVSIAKLNKLAKETAGAVALGQLVQDAHRFIAFHKSAIENSPLQAYASALLFSPSGSLIRRLFKDEEPTWITIKPAMLDGWSACLQTLEGHESSVASVVFSHDSTWLASASRDSTIKIWDVSSGTCKQTLKGHDDEVATAVFSHDSTQLASVSIDAVKVWDLNSGACLQTKDPGDRAHSVAFSHDSTRLAAACTDTVRIWGLTSGTSNQTLKAYAYTVAFSHDSTRLVTAGGSQIYVWDLSSGACIQTLGTDGWTYMVALSHDSTQLAAPSDETVKIWDLSSGACKHTLEGHDNRVTSVAFSHDSTRLASASWDNTIKVWNPSSGGGACEQTLQGHSDDVYSVAFSHDSTRLASASRDNTIKIWDLGSGVHKQPIKGHIKSIRALAFSHDSIWLASASDDNTIKIWNLSSGACEQTLKGHSKEVSGVDFSYGSNQLASASSDGVIKIWDLSSGACELSLEGYKFSDTYVWLVRFSHDSSRVATASPDRNVKIWNLSSGACEHTLNHGEYVWTACFSHDSTQLASAGTHNNNTVKVWNLNSGKCELTLHAHTNWNGTKLSAVAFSCDSTRLASASSDGMVNVWDLGSGACVHTVDTGLCSGACVHTIDTGQDVGKIWFDITGLHLRTDIGTIALATLPVSSPSAISGSQHVRYLGGGVSTDGTWITYENKNVLWLPSEYRPCCSAVSGNTVGIAVGFGRVWICEFHPD</sequence>
<dbReference type="EMBL" id="MU004199">
    <property type="protein sequence ID" value="KAF2489417.1"/>
    <property type="molecule type" value="Genomic_DNA"/>
</dbReference>
<dbReference type="InterPro" id="IPR056884">
    <property type="entry name" value="NPHP3-like_N"/>
</dbReference>
<dbReference type="InterPro" id="IPR020472">
    <property type="entry name" value="WD40_PAC1"/>
</dbReference>
<feature type="domain" description="NACHT" evidence="7">
    <location>
        <begin position="299"/>
        <end position="519"/>
    </location>
</feature>
<dbReference type="InterPro" id="IPR010730">
    <property type="entry name" value="HET"/>
</dbReference>
<dbReference type="Proteomes" id="UP000799750">
    <property type="component" value="Unassembled WGS sequence"/>
</dbReference>
<dbReference type="InterPro" id="IPR027417">
    <property type="entry name" value="P-loop_NTPase"/>
</dbReference>
<keyword evidence="9" id="KW-1185">Reference proteome</keyword>
<evidence type="ECO:0000256" key="2">
    <source>
        <dbReference type="ARBA" id="ARBA00022737"/>
    </source>
</evidence>
<dbReference type="OrthoDB" id="538223at2759"/>
<evidence type="ECO:0000256" key="6">
    <source>
        <dbReference type="PROSITE-ProRule" id="PRU00221"/>
    </source>
</evidence>
<evidence type="ECO:0000313" key="8">
    <source>
        <dbReference type="EMBL" id="KAF2489417.1"/>
    </source>
</evidence>
<dbReference type="Pfam" id="PF00400">
    <property type="entry name" value="WD40"/>
    <property type="match status" value="11"/>
</dbReference>
<dbReference type="PROSITE" id="PS50082">
    <property type="entry name" value="WD_REPEATS_2"/>
    <property type="match status" value="8"/>
</dbReference>
<feature type="repeat" description="WD" evidence="6">
    <location>
        <begin position="1287"/>
        <end position="1328"/>
    </location>
</feature>
<feature type="repeat" description="WD" evidence="6">
    <location>
        <begin position="1025"/>
        <end position="1057"/>
    </location>
</feature>
<dbReference type="PROSITE" id="PS50294">
    <property type="entry name" value="WD_REPEATS_REGION"/>
    <property type="match status" value="7"/>
</dbReference>
<evidence type="ECO:0000256" key="1">
    <source>
        <dbReference type="ARBA" id="ARBA00022574"/>
    </source>
</evidence>
<gene>
    <name evidence="8" type="ORF">BU16DRAFT_531719</name>
</gene>
<comment type="similarity">
    <text evidence="3">Belongs to the WD repeat MDV1/CAF4 family.</text>
</comment>
<evidence type="ECO:0000259" key="7">
    <source>
        <dbReference type="PROSITE" id="PS50837"/>
    </source>
</evidence>
<reference evidence="8" key="1">
    <citation type="journal article" date="2020" name="Stud. Mycol.">
        <title>101 Dothideomycetes genomes: a test case for predicting lifestyles and emergence of pathogens.</title>
        <authorList>
            <person name="Haridas S."/>
            <person name="Albert R."/>
            <person name="Binder M."/>
            <person name="Bloem J."/>
            <person name="Labutti K."/>
            <person name="Salamov A."/>
            <person name="Andreopoulos B."/>
            <person name="Baker S."/>
            <person name="Barry K."/>
            <person name="Bills G."/>
            <person name="Bluhm B."/>
            <person name="Cannon C."/>
            <person name="Castanera R."/>
            <person name="Culley D."/>
            <person name="Daum C."/>
            <person name="Ezra D."/>
            <person name="Gonzalez J."/>
            <person name="Henrissat B."/>
            <person name="Kuo A."/>
            <person name="Liang C."/>
            <person name="Lipzen A."/>
            <person name="Lutzoni F."/>
            <person name="Magnuson J."/>
            <person name="Mondo S."/>
            <person name="Nolan M."/>
            <person name="Ohm R."/>
            <person name="Pangilinan J."/>
            <person name="Park H.-J."/>
            <person name="Ramirez L."/>
            <person name="Alfaro M."/>
            <person name="Sun H."/>
            <person name="Tritt A."/>
            <person name="Yoshinaga Y."/>
            <person name="Zwiers L.-H."/>
            <person name="Turgeon B."/>
            <person name="Goodwin S."/>
            <person name="Spatafora J."/>
            <person name="Crous P."/>
            <person name="Grigoriev I."/>
        </authorList>
    </citation>
    <scope>NUCLEOTIDE SEQUENCE</scope>
    <source>
        <strain evidence="8">CBS 269.34</strain>
    </source>
</reference>
<dbReference type="InterPro" id="IPR015943">
    <property type="entry name" value="WD40/YVTN_repeat-like_dom_sf"/>
</dbReference>
<dbReference type="SUPFAM" id="SSF50998">
    <property type="entry name" value="Quinoprotein alcohol dehydrogenase-like"/>
    <property type="match status" value="1"/>
</dbReference>
<keyword evidence="1 6" id="KW-0853">WD repeat</keyword>
<feature type="repeat" description="WD" evidence="6">
    <location>
        <begin position="824"/>
        <end position="865"/>
    </location>
</feature>
<proteinExistence type="inferred from homology"/>